<accession>A0A6J4V5I7</accession>
<proteinExistence type="predicted"/>
<name>A0A6J4V5I7_9BACT</name>
<feature type="chain" id="PRO_5027100776" description="Lipoprotein" evidence="1">
    <location>
        <begin position="22"/>
        <end position="60"/>
    </location>
</feature>
<feature type="signal peptide" evidence="1">
    <location>
        <begin position="1"/>
        <end position="21"/>
    </location>
</feature>
<dbReference type="EMBL" id="CADCWF010000218">
    <property type="protein sequence ID" value="CAA9567501.1"/>
    <property type="molecule type" value="Genomic_DNA"/>
</dbReference>
<organism evidence="2">
    <name type="scientific">uncultured Thermomicrobiales bacterium</name>
    <dbReference type="NCBI Taxonomy" id="1645740"/>
    <lineage>
        <taxon>Bacteria</taxon>
        <taxon>Pseudomonadati</taxon>
        <taxon>Thermomicrobiota</taxon>
        <taxon>Thermomicrobia</taxon>
        <taxon>Thermomicrobiales</taxon>
        <taxon>environmental samples</taxon>
    </lineage>
</organism>
<dbReference type="AlphaFoldDB" id="A0A6J4V5I7"/>
<keyword evidence="1" id="KW-0732">Signal</keyword>
<evidence type="ECO:0008006" key="3">
    <source>
        <dbReference type="Google" id="ProtNLM"/>
    </source>
</evidence>
<evidence type="ECO:0000313" key="2">
    <source>
        <dbReference type="EMBL" id="CAA9567501.1"/>
    </source>
</evidence>
<evidence type="ECO:0000256" key="1">
    <source>
        <dbReference type="SAM" id="SignalP"/>
    </source>
</evidence>
<gene>
    <name evidence="2" type="ORF">AVDCRST_MAG59-3172</name>
</gene>
<reference evidence="2" key="1">
    <citation type="submission" date="2020-02" db="EMBL/GenBank/DDBJ databases">
        <authorList>
            <person name="Meier V. D."/>
        </authorList>
    </citation>
    <scope>NUCLEOTIDE SEQUENCE</scope>
    <source>
        <strain evidence="2">AVDCRST_MAG59</strain>
    </source>
</reference>
<protein>
    <recommendedName>
        <fullName evidence="3">Lipoprotein</fullName>
    </recommendedName>
</protein>
<sequence length="60" mass="6466">MNTATVIAAMGVVVFTPTAVACSNYQGQTNAVRPPKNVIAHSCQSRTRASDAEREMQWAK</sequence>